<keyword evidence="2" id="KW-1185">Reference proteome</keyword>
<organism evidence="1 2">
    <name type="scientific">Corchorus olitorius</name>
    <dbReference type="NCBI Taxonomy" id="93759"/>
    <lineage>
        <taxon>Eukaryota</taxon>
        <taxon>Viridiplantae</taxon>
        <taxon>Streptophyta</taxon>
        <taxon>Embryophyta</taxon>
        <taxon>Tracheophyta</taxon>
        <taxon>Spermatophyta</taxon>
        <taxon>Magnoliopsida</taxon>
        <taxon>eudicotyledons</taxon>
        <taxon>Gunneridae</taxon>
        <taxon>Pentapetalae</taxon>
        <taxon>rosids</taxon>
        <taxon>malvids</taxon>
        <taxon>Malvales</taxon>
        <taxon>Malvaceae</taxon>
        <taxon>Grewioideae</taxon>
        <taxon>Apeibeae</taxon>
        <taxon>Corchorus</taxon>
    </lineage>
</organism>
<accession>A0A1R3JU31</accession>
<evidence type="ECO:0008006" key="3">
    <source>
        <dbReference type="Google" id="ProtNLM"/>
    </source>
</evidence>
<comment type="caution">
    <text evidence="1">The sequence shown here is derived from an EMBL/GenBank/DDBJ whole genome shotgun (WGS) entry which is preliminary data.</text>
</comment>
<dbReference type="EMBL" id="AWUE01015343">
    <property type="protein sequence ID" value="OMO98355.1"/>
    <property type="molecule type" value="Genomic_DNA"/>
</dbReference>
<dbReference type="AlphaFoldDB" id="A0A1R3JU31"/>
<evidence type="ECO:0000313" key="2">
    <source>
        <dbReference type="Proteomes" id="UP000187203"/>
    </source>
</evidence>
<protein>
    <recommendedName>
        <fullName evidence="3">F-box domain-containing protein</fullName>
    </recommendedName>
</protein>
<name>A0A1R3JU31_9ROSI</name>
<proteinExistence type="predicted"/>
<reference evidence="2" key="1">
    <citation type="submission" date="2013-09" db="EMBL/GenBank/DDBJ databases">
        <title>Corchorus olitorius genome sequencing.</title>
        <authorList>
            <person name="Alam M."/>
            <person name="Haque M.S."/>
            <person name="Islam M.S."/>
            <person name="Emdad E.M."/>
            <person name="Islam M.M."/>
            <person name="Ahmed B."/>
            <person name="Halim A."/>
            <person name="Hossen Q.M.M."/>
            <person name="Hossain M.Z."/>
            <person name="Ahmed R."/>
            <person name="Khan M.M."/>
            <person name="Islam R."/>
            <person name="Rashid M.M."/>
            <person name="Khan S.A."/>
            <person name="Rahman M.S."/>
            <person name="Alam M."/>
            <person name="Yahiya A.S."/>
            <person name="Khan M.S."/>
            <person name="Azam M.S."/>
            <person name="Haque T."/>
            <person name="Lashkar M.Z.H."/>
            <person name="Akhand A.I."/>
            <person name="Morshed G."/>
            <person name="Roy S."/>
            <person name="Uddin K.S."/>
            <person name="Rabeya T."/>
            <person name="Hossain A.S."/>
            <person name="Chowdhury A."/>
            <person name="Snigdha A.R."/>
            <person name="Mortoza M.S."/>
            <person name="Matin S.A."/>
            <person name="Hoque S.M.E."/>
            <person name="Islam M.K."/>
            <person name="Roy D.K."/>
            <person name="Haider R."/>
            <person name="Moosa M.M."/>
            <person name="Elias S.M."/>
            <person name="Hasan A.M."/>
            <person name="Jahan S."/>
            <person name="Shafiuddin M."/>
            <person name="Mahmood N."/>
            <person name="Shommy N.S."/>
        </authorList>
    </citation>
    <scope>NUCLEOTIDE SEQUENCE [LARGE SCALE GENOMIC DNA]</scope>
    <source>
        <strain evidence="2">cv. O-4</strain>
    </source>
</reference>
<gene>
    <name evidence="1" type="ORF">COLO4_13970</name>
</gene>
<evidence type="ECO:0000313" key="1">
    <source>
        <dbReference type="EMBL" id="OMO98355.1"/>
    </source>
</evidence>
<sequence length="51" mass="5692">MDRRKGKKVKACEDGDKGKEAEGMLIEIDLPTGVMMEILSRLPLKSVSKCR</sequence>
<dbReference type="Proteomes" id="UP000187203">
    <property type="component" value="Unassembled WGS sequence"/>
</dbReference>